<reference evidence="2 3" key="1">
    <citation type="journal article" date="2015" name="BMC Genomics">
        <title>Comparative genomics of Fructobacillus spp. and Leuconostoc spp. reveals niche-specific evolution of Fructobacillus spp.</title>
        <authorList>
            <person name="Endo A."/>
            <person name="Tanizawa Y."/>
            <person name="Tanaka N."/>
            <person name="Maeno S."/>
            <person name="Kumar H."/>
            <person name="Shiwa Y."/>
            <person name="Okada S."/>
            <person name="Yoshikawa H."/>
            <person name="Dicks L."/>
            <person name="Nakagawa J."/>
            <person name="Arita M."/>
        </authorList>
    </citation>
    <scope>NUCLEOTIDE SEQUENCE [LARGE SCALE GENOMIC DNA]</scope>
    <source>
        <strain evidence="2 3">DSM 15468</strain>
    </source>
</reference>
<accession>A0A3F3H970</accession>
<protein>
    <submittedName>
        <fullName evidence="2">Alpha-N-arabinofuranosidase</fullName>
    </submittedName>
</protein>
<keyword evidence="1" id="KW-0472">Membrane</keyword>
<dbReference type="AlphaFoldDB" id="A0A3F3H970"/>
<evidence type="ECO:0000313" key="2">
    <source>
        <dbReference type="EMBL" id="GAP03089.1"/>
    </source>
</evidence>
<gene>
    <name evidence="2" type="ORF">FPFC_040820</name>
</gene>
<name>A0A3F3H970_9LACO</name>
<feature type="transmembrane region" description="Helical" evidence="1">
    <location>
        <begin position="52"/>
        <end position="75"/>
    </location>
</feature>
<evidence type="ECO:0000256" key="1">
    <source>
        <dbReference type="SAM" id="Phobius"/>
    </source>
</evidence>
<feature type="transmembrane region" description="Helical" evidence="1">
    <location>
        <begin position="27"/>
        <end position="46"/>
    </location>
</feature>
<dbReference type="Proteomes" id="UP000061227">
    <property type="component" value="Unassembled WGS sequence"/>
</dbReference>
<keyword evidence="1" id="KW-1133">Transmembrane helix</keyword>
<sequence>MILSMDDIIKIQKKFAVKAQKNKKWQFVVMISFIVYVTCVAIIYTVSRDNTIYSTIIFSCLVFLMAMTILLLFWLKYYNHIAQSIKTACNNSAENLYRSDKEYEFFQRLLKPQKNKKFPFLSRIKKTYLIWGLIETNEFYRIAFVEWSKPNRLFVLNLSKQDVEKSSAYEEIINLFRQIKRRVGINNSPLYRWAYSSLLFYIKN</sequence>
<evidence type="ECO:0000313" key="3">
    <source>
        <dbReference type="Proteomes" id="UP000061227"/>
    </source>
</evidence>
<proteinExistence type="predicted"/>
<organism evidence="2 3">
    <name type="scientific">Fructobacillus pseudoficulneus</name>
    <dbReference type="NCBI Taxonomy" id="220714"/>
    <lineage>
        <taxon>Bacteria</taxon>
        <taxon>Bacillati</taxon>
        <taxon>Bacillota</taxon>
        <taxon>Bacilli</taxon>
        <taxon>Lactobacillales</taxon>
        <taxon>Lactobacillaceae</taxon>
        <taxon>Fructobacillus</taxon>
    </lineage>
</organism>
<keyword evidence="1" id="KW-0812">Transmembrane</keyword>
<keyword evidence="3" id="KW-1185">Reference proteome</keyword>
<dbReference type="EMBL" id="DF968066">
    <property type="protein sequence ID" value="GAP03089.1"/>
    <property type="molecule type" value="Genomic_DNA"/>
</dbReference>